<evidence type="ECO:0000256" key="4">
    <source>
        <dbReference type="ARBA" id="ARBA00023136"/>
    </source>
</evidence>
<evidence type="ECO:0000313" key="7">
    <source>
        <dbReference type="EMBL" id="QDU25628.1"/>
    </source>
</evidence>
<gene>
    <name evidence="7" type="ORF">ETAA8_06980</name>
</gene>
<keyword evidence="2 5" id="KW-0812">Transmembrane</keyword>
<organism evidence="7 8">
    <name type="scientific">Anatilimnocola aggregata</name>
    <dbReference type="NCBI Taxonomy" id="2528021"/>
    <lineage>
        <taxon>Bacteria</taxon>
        <taxon>Pseudomonadati</taxon>
        <taxon>Planctomycetota</taxon>
        <taxon>Planctomycetia</taxon>
        <taxon>Pirellulales</taxon>
        <taxon>Pirellulaceae</taxon>
        <taxon>Anatilimnocola</taxon>
    </lineage>
</organism>
<reference evidence="7 8" key="1">
    <citation type="submission" date="2019-02" db="EMBL/GenBank/DDBJ databases">
        <title>Deep-cultivation of Planctomycetes and their phenomic and genomic characterization uncovers novel biology.</title>
        <authorList>
            <person name="Wiegand S."/>
            <person name="Jogler M."/>
            <person name="Boedeker C."/>
            <person name="Pinto D."/>
            <person name="Vollmers J."/>
            <person name="Rivas-Marin E."/>
            <person name="Kohn T."/>
            <person name="Peeters S.H."/>
            <person name="Heuer A."/>
            <person name="Rast P."/>
            <person name="Oberbeckmann S."/>
            <person name="Bunk B."/>
            <person name="Jeske O."/>
            <person name="Meyerdierks A."/>
            <person name="Storesund J.E."/>
            <person name="Kallscheuer N."/>
            <person name="Luecker S."/>
            <person name="Lage O.M."/>
            <person name="Pohl T."/>
            <person name="Merkel B.J."/>
            <person name="Hornburger P."/>
            <person name="Mueller R.-W."/>
            <person name="Bruemmer F."/>
            <person name="Labrenz M."/>
            <person name="Spormann A.M."/>
            <person name="Op den Camp H."/>
            <person name="Overmann J."/>
            <person name="Amann R."/>
            <person name="Jetten M.S.M."/>
            <person name="Mascher T."/>
            <person name="Medema M.H."/>
            <person name="Devos D.P."/>
            <person name="Kaster A.-K."/>
            <person name="Ovreas L."/>
            <person name="Rohde M."/>
            <person name="Galperin M.Y."/>
            <person name="Jogler C."/>
        </authorList>
    </citation>
    <scope>NUCLEOTIDE SEQUENCE [LARGE SCALE GENOMIC DNA]</scope>
    <source>
        <strain evidence="7 8">ETA_A8</strain>
    </source>
</reference>
<dbReference type="InterPro" id="IPR006977">
    <property type="entry name" value="Yip1_dom"/>
</dbReference>
<sequence>MPFGAAAPVNPYASPNIGYQTPAPQKSKAGRAGLPWEKSRRKDVKAYIDTAKLVSFEPGRAFSMMLQRGDMGGPMMFSMLGLSIGAVANIVWGVPLTYIQMTLLDAPADAIGAAVLMNLIGNVVAGAVGVVLGATLGNLIAAAILHICLLITGGSRQTFDTSFRIVAFSQGSLTWLQLIPVIGPVIQVFWSIGVNIVAVHKAHEVPMGRAALVVLLPLIACFMLLALIGVLFFSVIVAALSQAPR</sequence>
<name>A0A517Y5W8_9BACT</name>
<feature type="domain" description="Yip1" evidence="6">
    <location>
        <begin position="54"/>
        <end position="228"/>
    </location>
</feature>
<comment type="subcellular location">
    <subcellularLocation>
        <location evidence="1">Membrane</location>
        <topology evidence="1">Multi-pass membrane protein</topology>
    </subcellularLocation>
</comment>
<feature type="transmembrane region" description="Helical" evidence="5">
    <location>
        <begin position="139"/>
        <end position="155"/>
    </location>
</feature>
<dbReference type="KEGG" id="aagg:ETAA8_06980"/>
<protein>
    <submittedName>
        <fullName evidence="7">Yip1 domain protein</fullName>
    </submittedName>
</protein>
<feature type="transmembrane region" description="Helical" evidence="5">
    <location>
        <begin position="210"/>
        <end position="240"/>
    </location>
</feature>
<evidence type="ECO:0000259" key="6">
    <source>
        <dbReference type="Pfam" id="PF04893"/>
    </source>
</evidence>
<accession>A0A517Y5W8</accession>
<dbReference type="EMBL" id="CP036274">
    <property type="protein sequence ID" value="QDU25628.1"/>
    <property type="molecule type" value="Genomic_DNA"/>
</dbReference>
<keyword evidence="8" id="KW-1185">Reference proteome</keyword>
<dbReference type="AlphaFoldDB" id="A0A517Y5W8"/>
<proteinExistence type="predicted"/>
<keyword evidence="4 5" id="KW-0472">Membrane</keyword>
<dbReference type="RefSeq" id="WP_145084879.1">
    <property type="nucleotide sequence ID" value="NZ_CP036274.1"/>
</dbReference>
<feature type="transmembrane region" description="Helical" evidence="5">
    <location>
        <begin position="110"/>
        <end position="132"/>
    </location>
</feature>
<keyword evidence="3 5" id="KW-1133">Transmembrane helix</keyword>
<dbReference type="Pfam" id="PF04893">
    <property type="entry name" value="Yip1"/>
    <property type="match status" value="1"/>
</dbReference>
<evidence type="ECO:0000256" key="5">
    <source>
        <dbReference type="SAM" id="Phobius"/>
    </source>
</evidence>
<evidence type="ECO:0000256" key="1">
    <source>
        <dbReference type="ARBA" id="ARBA00004141"/>
    </source>
</evidence>
<evidence type="ECO:0000256" key="3">
    <source>
        <dbReference type="ARBA" id="ARBA00022989"/>
    </source>
</evidence>
<dbReference type="GO" id="GO:0016020">
    <property type="term" value="C:membrane"/>
    <property type="evidence" value="ECO:0007669"/>
    <property type="project" value="UniProtKB-SubCell"/>
</dbReference>
<feature type="transmembrane region" description="Helical" evidence="5">
    <location>
        <begin position="75"/>
        <end position="98"/>
    </location>
</feature>
<feature type="transmembrane region" description="Helical" evidence="5">
    <location>
        <begin position="175"/>
        <end position="198"/>
    </location>
</feature>
<evidence type="ECO:0000256" key="2">
    <source>
        <dbReference type="ARBA" id="ARBA00022692"/>
    </source>
</evidence>
<evidence type="ECO:0000313" key="8">
    <source>
        <dbReference type="Proteomes" id="UP000315017"/>
    </source>
</evidence>
<dbReference type="Proteomes" id="UP000315017">
    <property type="component" value="Chromosome"/>
</dbReference>